<keyword evidence="3" id="KW-1185">Reference proteome</keyword>
<protein>
    <recommendedName>
        <fullName evidence="4">DUF5056 domain-containing protein</fullName>
    </recommendedName>
</protein>
<organism evidence="2 3">
    <name type="scientific">Adhaeribacter radiodurans</name>
    <dbReference type="NCBI Taxonomy" id="2745197"/>
    <lineage>
        <taxon>Bacteria</taxon>
        <taxon>Pseudomonadati</taxon>
        <taxon>Bacteroidota</taxon>
        <taxon>Cytophagia</taxon>
        <taxon>Cytophagales</taxon>
        <taxon>Hymenobacteraceae</taxon>
        <taxon>Adhaeribacter</taxon>
    </lineage>
</organism>
<sequence length="135" mass="15455">MKENMEVQRDLLTQQLLTKATPLPDLKADFTTEVMAQIKAQTLAQRAKIYEPFLPAQVWRWIGISLSSIVLLTLSLSVLAFGPSPSFTLISFFPQFLHNIATYNHMPYLPELFLAGIICFCWLVLDHLYGRLRNN</sequence>
<dbReference type="KEGG" id="add:HUW48_25495"/>
<proteinExistence type="predicted"/>
<evidence type="ECO:0000256" key="1">
    <source>
        <dbReference type="SAM" id="Phobius"/>
    </source>
</evidence>
<dbReference type="Proteomes" id="UP000514509">
    <property type="component" value="Chromosome"/>
</dbReference>
<dbReference type="EMBL" id="CP055153">
    <property type="protein sequence ID" value="QMU31173.1"/>
    <property type="molecule type" value="Genomic_DNA"/>
</dbReference>
<feature type="transmembrane region" description="Helical" evidence="1">
    <location>
        <begin position="58"/>
        <end position="81"/>
    </location>
</feature>
<evidence type="ECO:0000313" key="2">
    <source>
        <dbReference type="EMBL" id="QMU31173.1"/>
    </source>
</evidence>
<feature type="transmembrane region" description="Helical" evidence="1">
    <location>
        <begin position="112"/>
        <end position="129"/>
    </location>
</feature>
<name>A0A7L7LEH3_9BACT</name>
<keyword evidence="1" id="KW-0812">Transmembrane</keyword>
<keyword evidence="1" id="KW-0472">Membrane</keyword>
<accession>A0A7L7LEH3</accession>
<evidence type="ECO:0008006" key="4">
    <source>
        <dbReference type="Google" id="ProtNLM"/>
    </source>
</evidence>
<evidence type="ECO:0000313" key="3">
    <source>
        <dbReference type="Proteomes" id="UP000514509"/>
    </source>
</evidence>
<reference evidence="2 3" key="2">
    <citation type="submission" date="2020-08" db="EMBL/GenBank/DDBJ databases">
        <title>Adhaeribacter dokdonensis sp. nov., isolated from the rhizosphere of Elymus tsukushiensis, a plant native to the Dokdo Islands, Republic of Korea.</title>
        <authorList>
            <person name="Ghim S.Y."/>
        </authorList>
    </citation>
    <scope>NUCLEOTIDE SEQUENCE [LARGE SCALE GENOMIC DNA]</scope>
    <source>
        <strain evidence="2 3">KUDC8001</strain>
    </source>
</reference>
<keyword evidence="1" id="KW-1133">Transmembrane helix</keyword>
<reference evidence="2 3" key="1">
    <citation type="submission" date="2020-06" db="EMBL/GenBank/DDBJ databases">
        <authorList>
            <person name="Hwang Y.J."/>
        </authorList>
    </citation>
    <scope>NUCLEOTIDE SEQUENCE [LARGE SCALE GENOMIC DNA]</scope>
    <source>
        <strain evidence="2 3">KUDC8001</strain>
    </source>
</reference>
<dbReference type="RefSeq" id="WP_182413610.1">
    <property type="nucleotide sequence ID" value="NZ_CP055153.1"/>
</dbReference>
<gene>
    <name evidence="2" type="ORF">HUW48_25495</name>
</gene>
<dbReference type="AlphaFoldDB" id="A0A7L7LEH3"/>